<dbReference type="SUPFAM" id="SSF55424">
    <property type="entry name" value="FAD/NAD-linked reductases, dimerisation (C-terminal) domain"/>
    <property type="match status" value="1"/>
</dbReference>
<proteinExistence type="predicted"/>
<keyword evidence="7" id="KW-1185">Reference proteome</keyword>
<keyword evidence="1" id="KW-0285">Flavoprotein</keyword>
<sequence>MGGAAASVAAAVLVAPHVRAQARPGVVVVGGGFAGASCARALKQLDRDLAVTLIEPEAAYVACPFSNAVLAGLRDIEAQTFSYDQFDDIEFIRRRAVAVDAERRRVRLDDGEDIDYTRLVLAPGIELRFDALPGYDEAAAESMPHAWKAGSQTLMLRDQLAAMPDGGVVVLSAPANPFRCPPGPYERASLIAHYLKTSKPRSKLIILDAKDAFSKQRLFEAAWQELYPGLIEWVPLSSGGRVTEIDPATRTLVTEFGSHRADVANVIPPQRAGRIAQLAGVADQTGWCPIDPVTFESRLQPEIHVIGDAVIGGAMPKSAFTANAQAKACAAAVAALVRERQPAQPKLINTCYSLVAPGYGISIAGVYQPRDGLLAEVEGAGGTSPLEAPSSVRELEAAYAEDWFRTITREVFG</sequence>
<gene>
    <name evidence="6" type="ORF">DUT91_04575</name>
</gene>
<name>A0A368K766_9HYPH</name>
<dbReference type="PANTHER" id="PTHR43755">
    <property type="match status" value="1"/>
</dbReference>
<accession>A0A368K766</accession>
<dbReference type="InterPro" id="IPR016156">
    <property type="entry name" value="FAD/NAD-linked_Rdtase_dimer_sf"/>
</dbReference>
<dbReference type="InterPro" id="IPR052541">
    <property type="entry name" value="SQRD"/>
</dbReference>
<dbReference type="OrthoDB" id="9805710at2"/>
<evidence type="ECO:0000256" key="2">
    <source>
        <dbReference type="ARBA" id="ARBA00022827"/>
    </source>
</evidence>
<evidence type="ECO:0000256" key="1">
    <source>
        <dbReference type="ARBA" id="ARBA00022630"/>
    </source>
</evidence>
<comment type="caution">
    <text evidence="6">The sequence shown here is derived from an EMBL/GenBank/DDBJ whole genome shotgun (WGS) entry which is preliminary data.</text>
</comment>
<evidence type="ECO:0000259" key="5">
    <source>
        <dbReference type="Pfam" id="PF21706"/>
    </source>
</evidence>
<reference evidence="6 7" key="1">
    <citation type="submission" date="2018-07" db="EMBL/GenBank/DDBJ databases">
        <title>The draft genome of Phyllobacterium salinisoli.</title>
        <authorList>
            <person name="Liu L."/>
            <person name="Li L."/>
            <person name="Zhang X."/>
            <person name="Liang L."/>
        </authorList>
    </citation>
    <scope>NUCLEOTIDE SEQUENCE [LARGE SCALE GENOMIC DNA]</scope>
    <source>
        <strain evidence="6 7">LLAN61</strain>
    </source>
</reference>
<dbReference type="AlphaFoldDB" id="A0A368K766"/>
<feature type="domain" description="Sulfide dehydrogenase [flavocytochrome c] flavoprotein chain central" evidence="5">
    <location>
        <begin position="153"/>
        <end position="268"/>
    </location>
</feature>
<dbReference type="InterPro" id="IPR049386">
    <property type="entry name" value="FCSD_central"/>
</dbReference>
<dbReference type="GO" id="GO:0050660">
    <property type="term" value="F:flavin adenine dinucleotide binding"/>
    <property type="evidence" value="ECO:0007669"/>
    <property type="project" value="InterPro"/>
</dbReference>
<dbReference type="Pfam" id="PF09242">
    <property type="entry name" value="FCSD-flav_bind"/>
    <property type="match status" value="1"/>
</dbReference>
<dbReference type="Proteomes" id="UP000253420">
    <property type="component" value="Unassembled WGS sequence"/>
</dbReference>
<feature type="domain" description="FAD/NAD(P)-binding" evidence="3">
    <location>
        <begin position="26"/>
        <end position="138"/>
    </location>
</feature>
<dbReference type="GO" id="GO:0016491">
    <property type="term" value="F:oxidoreductase activity"/>
    <property type="evidence" value="ECO:0007669"/>
    <property type="project" value="InterPro"/>
</dbReference>
<dbReference type="InterPro" id="IPR023753">
    <property type="entry name" value="FAD/NAD-binding_dom"/>
</dbReference>
<dbReference type="InterPro" id="IPR036188">
    <property type="entry name" value="FAD/NAD-bd_sf"/>
</dbReference>
<dbReference type="EMBL" id="QOZG01000002">
    <property type="protein sequence ID" value="RCS25189.1"/>
    <property type="molecule type" value="Genomic_DNA"/>
</dbReference>
<dbReference type="Pfam" id="PF21706">
    <property type="entry name" value="FCSD_central"/>
    <property type="match status" value="1"/>
</dbReference>
<feature type="domain" description="Flavocytochrome c sulphide dehydrogenase flavin-binding" evidence="4">
    <location>
        <begin position="344"/>
        <end position="412"/>
    </location>
</feature>
<dbReference type="Pfam" id="PF07992">
    <property type="entry name" value="Pyr_redox_2"/>
    <property type="match status" value="1"/>
</dbReference>
<evidence type="ECO:0000259" key="4">
    <source>
        <dbReference type="Pfam" id="PF09242"/>
    </source>
</evidence>
<protein>
    <submittedName>
        <fullName evidence="6">FAD-dependent oxidoreductase</fullName>
    </submittedName>
</protein>
<keyword evidence="2" id="KW-0274">FAD</keyword>
<evidence type="ECO:0000259" key="3">
    <source>
        <dbReference type="Pfam" id="PF07992"/>
    </source>
</evidence>
<dbReference type="FunFam" id="3.50.50.60:FF:000234">
    <property type="entry name" value="Flavocytochrome C sulfide dehydrogenase"/>
    <property type="match status" value="1"/>
</dbReference>
<evidence type="ECO:0000313" key="6">
    <source>
        <dbReference type="EMBL" id="RCS25189.1"/>
    </source>
</evidence>
<dbReference type="SUPFAM" id="SSF51905">
    <property type="entry name" value="FAD/NAD(P)-binding domain"/>
    <property type="match status" value="2"/>
</dbReference>
<dbReference type="InterPro" id="IPR037092">
    <property type="entry name" value="FlavoCytC_S_DH_flav-bd_sf"/>
</dbReference>
<dbReference type="Gene3D" id="3.90.760.10">
    <property type="entry name" value="Flavocytochrome c sulphide dehydrogenase, flavin-binding domain"/>
    <property type="match status" value="1"/>
</dbReference>
<organism evidence="6 7">
    <name type="scientific">Phyllobacterium salinisoli</name>
    <dbReference type="NCBI Taxonomy" id="1899321"/>
    <lineage>
        <taxon>Bacteria</taxon>
        <taxon>Pseudomonadati</taxon>
        <taxon>Pseudomonadota</taxon>
        <taxon>Alphaproteobacteria</taxon>
        <taxon>Hyphomicrobiales</taxon>
        <taxon>Phyllobacteriaceae</taxon>
        <taxon>Phyllobacterium</taxon>
    </lineage>
</organism>
<dbReference type="InterPro" id="IPR015323">
    <property type="entry name" value="FlavoCytC_S_DH_flav-bd"/>
</dbReference>
<dbReference type="PANTHER" id="PTHR43755:SF1">
    <property type="entry name" value="FAD-DEPENDENT PYRIDINE NUCLEOTIDE-DISULPHIDE OXIDOREDUCTASE"/>
    <property type="match status" value="1"/>
</dbReference>
<evidence type="ECO:0000313" key="7">
    <source>
        <dbReference type="Proteomes" id="UP000253420"/>
    </source>
</evidence>
<dbReference type="Gene3D" id="3.50.50.60">
    <property type="entry name" value="FAD/NAD(P)-binding domain"/>
    <property type="match status" value="2"/>
</dbReference>